<name>U5BXX3_9BACT</name>
<dbReference type="Proteomes" id="UP000016843">
    <property type="component" value="Unassembled WGS sequence"/>
</dbReference>
<evidence type="ECO:0000313" key="2">
    <source>
        <dbReference type="Proteomes" id="UP000016843"/>
    </source>
</evidence>
<protein>
    <submittedName>
        <fullName evidence="1">Uncharacterized protein</fullName>
    </submittedName>
</protein>
<evidence type="ECO:0000313" key="1">
    <source>
        <dbReference type="EMBL" id="ERM81476.1"/>
    </source>
</evidence>
<reference evidence="1 2" key="1">
    <citation type="journal article" date="2013" name="Genome Announc.">
        <title>Draft Genome Sequence of the Psychrophilic and Alkaliphilic Rhodonellum psychrophilum Strain GCM71T.</title>
        <authorList>
            <person name="Hauptmann A.L."/>
            <person name="Glaring M.A."/>
            <person name="Hallin P.F."/>
            <person name="Prieme A."/>
            <person name="Stougaard P."/>
        </authorList>
    </citation>
    <scope>NUCLEOTIDE SEQUENCE [LARGE SCALE GENOMIC DNA]</scope>
    <source>
        <strain evidence="1 2">GCM71</strain>
    </source>
</reference>
<organism evidence="1 2">
    <name type="scientific">Rhodonellum psychrophilum GCM71 = DSM 17998</name>
    <dbReference type="NCBI Taxonomy" id="1123057"/>
    <lineage>
        <taxon>Bacteria</taxon>
        <taxon>Pseudomonadati</taxon>
        <taxon>Bacteroidota</taxon>
        <taxon>Cytophagia</taxon>
        <taxon>Cytophagales</taxon>
        <taxon>Cytophagaceae</taxon>
        <taxon>Rhodonellum</taxon>
    </lineage>
</organism>
<keyword evidence="2" id="KW-1185">Reference proteome</keyword>
<dbReference type="EMBL" id="AWXR01000049">
    <property type="protein sequence ID" value="ERM81476.1"/>
    <property type="molecule type" value="Genomic_DNA"/>
</dbReference>
<proteinExistence type="predicted"/>
<sequence>MIYPEQKNVCKLKYQKCSRFSKSKYFFQKWEMEDKIGI</sequence>
<accession>U5BXX3</accession>
<gene>
    <name evidence="1" type="ORF">P872_10170</name>
</gene>
<comment type="caution">
    <text evidence="1">The sequence shown here is derived from an EMBL/GenBank/DDBJ whole genome shotgun (WGS) entry which is preliminary data.</text>
</comment>
<dbReference type="AlphaFoldDB" id="U5BXX3"/>